<protein>
    <submittedName>
        <fullName evidence="1">Histidine phosphatase family protein</fullName>
    </submittedName>
</protein>
<reference evidence="2" key="1">
    <citation type="journal article" date="2019" name="Int. J. Syst. Evol. Microbiol.">
        <title>The Global Catalogue of Microorganisms (GCM) 10K type strain sequencing project: providing services to taxonomists for standard genome sequencing and annotation.</title>
        <authorList>
            <consortium name="The Broad Institute Genomics Platform"/>
            <consortium name="The Broad Institute Genome Sequencing Center for Infectious Disease"/>
            <person name="Wu L."/>
            <person name="Ma J."/>
        </authorList>
    </citation>
    <scope>NUCLEOTIDE SEQUENCE [LARGE SCALE GENOMIC DNA]</scope>
    <source>
        <strain evidence="2">CGMCC 1.15053</strain>
    </source>
</reference>
<name>A0ABW1DGH5_9DEIO</name>
<dbReference type="InterPro" id="IPR013078">
    <property type="entry name" value="His_Pase_superF_clade-1"/>
</dbReference>
<dbReference type="Proteomes" id="UP001595979">
    <property type="component" value="Unassembled WGS sequence"/>
</dbReference>
<dbReference type="Gene3D" id="3.40.50.1240">
    <property type="entry name" value="Phosphoglycerate mutase-like"/>
    <property type="match status" value="1"/>
</dbReference>
<organism evidence="1 2">
    <name type="scientific">Deinococcus petrolearius</name>
    <dbReference type="NCBI Taxonomy" id="1751295"/>
    <lineage>
        <taxon>Bacteria</taxon>
        <taxon>Thermotogati</taxon>
        <taxon>Deinococcota</taxon>
        <taxon>Deinococci</taxon>
        <taxon>Deinococcales</taxon>
        <taxon>Deinococcaceae</taxon>
        <taxon>Deinococcus</taxon>
    </lineage>
</organism>
<dbReference type="Pfam" id="PF00300">
    <property type="entry name" value="His_Phos_1"/>
    <property type="match status" value="1"/>
</dbReference>
<sequence length="181" mass="19149">MPRTLHLVKHGRPDIVPGVPAHEWALAPGALDGLDALAARLQPRPHLVVSSEEPKARATAAALAGLLGVPWRPMVGLHEQLRYTAPFHADPADFQAELRGFFARPGEVVSGEESADDAHTRFRNAVNAVMRANPQDVVAVVAHGTVISLLAARAADTDPYALWASLGLLGHVTLAWPAGGP</sequence>
<evidence type="ECO:0000313" key="1">
    <source>
        <dbReference type="EMBL" id="MFC5847741.1"/>
    </source>
</evidence>
<accession>A0ABW1DGH5</accession>
<evidence type="ECO:0000313" key="2">
    <source>
        <dbReference type="Proteomes" id="UP001595979"/>
    </source>
</evidence>
<dbReference type="SUPFAM" id="SSF53254">
    <property type="entry name" value="Phosphoglycerate mutase-like"/>
    <property type="match status" value="1"/>
</dbReference>
<proteinExistence type="predicted"/>
<dbReference type="InterPro" id="IPR029033">
    <property type="entry name" value="His_PPase_superfam"/>
</dbReference>
<dbReference type="EMBL" id="JBHSOH010000005">
    <property type="protein sequence ID" value="MFC5847741.1"/>
    <property type="molecule type" value="Genomic_DNA"/>
</dbReference>
<keyword evidence="2" id="KW-1185">Reference proteome</keyword>
<dbReference type="RefSeq" id="WP_380047137.1">
    <property type="nucleotide sequence ID" value="NZ_JBHSOH010000005.1"/>
</dbReference>
<gene>
    <name evidence="1" type="ORF">ACFPQ6_05410</name>
</gene>
<comment type="caution">
    <text evidence="1">The sequence shown here is derived from an EMBL/GenBank/DDBJ whole genome shotgun (WGS) entry which is preliminary data.</text>
</comment>